<gene>
    <name evidence="1" type="ORF">ENM11_00195</name>
</gene>
<name>A0A7C5L9J0_CALS0</name>
<sequence length="127" mass="14182">MDVIIRKMDRELYRRLKARASLMGCRVTDAVQEAVKRWLEQGDKLVETEVDADNAAYERMKPVLLAEHRGKYAVFFSGRFAGVADSLKDACSMVRAAGALKALVVRVGEEEKAGGEWMWSSLELSTA</sequence>
<dbReference type="AlphaFoldDB" id="A0A7C5L9J0"/>
<evidence type="ECO:0000313" key="1">
    <source>
        <dbReference type="EMBL" id="HHK67564.1"/>
    </source>
</evidence>
<reference evidence="1" key="1">
    <citation type="journal article" date="2020" name="mSystems">
        <title>Genome- and Community-Level Interaction Insights into Carbon Utilization and Element Cycling Functions of Hydrothermarchaeota in Hydrothermal Sediment.</title>
        <authorList>
            <person name="Zhou Z."/>
            <person name="Liu Y."/>
            <person name="Xu W."/>
            <person name="Pan J."/>
            <person name="Luo Z.H."/>
            <person name="Li M."/>
        </authorList>
    </citation>
    <scope>NUCLEOTIDE SEQUENCE [LARGE SCALE GENOMIC DNA]</scope>
    <source>
        <strain evidence="1">SpSt-1056</strain>
    </source>
</reference>
<accession>A0A7C5L9J0</accession>
<comment type="caution">
    <text evidence="1">The sequence shown here is derived from an EMBL/GenBank/DDBJ whole genome shotgun (WGS) entry which is preliminary data.</text>
</comment>
<dbReference type="EMBL" id="DRWN01000003">
    <property type="protein sequence ID" value="HHK67564.1"/>
    <property type="molecule type" value="Genomic_DNA"/>
</dbReference>
<evidence type="ECO:0008006" key="2">
    <source>
        <dbReference type="Google" id="ProtNLM"/>
    </source>
</evidence>
<protein>
    <recommendedName>
        <fullName evidence="2">DUF5678 domain-containing protein</fullName>
    </recommendedName>
</protein>
<organism evidence="1">
    <name type="scientific">Caldiarchaeum subterraneum</name>
    <dbReference type="NCBI Taxonomy" id="311458"/>
    <lineage>
        <taxon>Archaea</taxon>
        <taxon>Nitrososphaerota</taxon>
        <taxon>Candidatus Caldarchaeales</taxon>
        <taxon>Candidatus Caldarchaeaceae</taxon>
        <taxon>Candidatus Caldarchaeum</taxon>
    </lineage>
</organism>
<proteinExistence type="predicted"/>